<dbReference type="FunFam" id="1.10.10.10:FF:000022">
    <property type="entry name" value="Histone acetyltransferase"/>
    <property type="match status" value="1"/>
</dbReference>
<dbReference type="EC" id="2.3.1.48" evidence="3"/>
<evidence type="ECO:0000256" key="6">
    <source>
        <dbReference type="ARBA" id="ARBA00022771"/>
    </source>
</evidence>
<dbReference type="Proteomes" id="UP000054495">
    <property type="component" value="Unassembled WGS sequence"/>
</dbReference>
<keyword evidence="8" id="KW-0007">Acetylation</keyword>
<dbReference type="Gene3D" id="1.10.10.10">
    <property type="entry name" value="Winged helix-like DNA-binding domain superfamily/Winged helix DNA-binding domain"/>
    <property type="match status" value="1"/>
</dbReference>
<dbReference type="GO" id="GO:0008270">
    <property type="term" value="F:zinc ion binding"/>
    <property type="evidence" value="ECO:0007669"/>
    <property type="project" value="UniProtKB-KW"/>
</dbReference>
<dbReference type="EMBL" id="KE124780">
    <property type="protein sequence ID" value="EPB80450.1"/>
    <property type="molecule type" value="Genomic_DNA"/>
</dbReference>
<dbReference type="InterPro" id="IPR036388">
    <property type="entry name" value="WH-like_DNA-bd_sf"/>
</dbReference>
<protein>
    <recommendedName>
        <fullName evidence="3">histone acetyltransferase</fullName>
        <ecNumber evidence="3">2.3.1.48</ecNumber>
    </recommendedName>
</protein>
<sequence length="258" mass="30488">MSMVGHSEDALTRIRNIEMIELGRFVVVVECSTAEHYLSLMNGLISRHRIQPWYFAPYPQQLVHLPCIYICEFCLKYVKSQTCLKTHMSLSITVSASSCFQAYAQNLCLLAKLFLDHKTLYYDTDPFLFYVLAFLDDRGFHIVGFFSKLSYRSFWSATIIEKLMRFKEEEITVGEERAISVMDLSQMTSIRKEDVISTLQEICLFQHLNLYKYYRGQYVIVITDELKNAYKRMCEKITVRIDPTKLRWQPKDWSRRKL</sequence>
<organism evidence="14 15">
    <name type="scientific">Ancylostoma ceylanicum</name>
    <dbReference type="NCBI Taxonomy" id="53326"/>
    <lineage>
        <taxon>Eukaryota</taxon>
        <taxon>Metazoa</taxon>
        <taxon>Ecdysozoa</taxon>
        <taxon>Nematoda</taxon>
        <taxon>Chromadorea</taxon>
        <taxon>Rhabditida</taxon>
        <taxon>Rhabditina</taxon>
        <taxon>Rhabditomorpha</taxon>
        <taxon>Strongyloidea</taxon>
        <taxon>Ancylostomatidae</taxon>
        <taxon>Ancylostomatinae</taxon>
        <taxon>Ancylostoma</taxon>
    </lineage>
</organism>
<name>A0A0D6M8K7_9BILA</name>
<reference evidence="14 15" key="1">
    <citation type="submission" date="2013-05" db="EMBL/GenBank/DDBJ databases">
        <title>Draft genome of the parasitic nematode Anyclostoma ceylanicum.</title>
        <authorList>
            <person name="Mitreva M."/>
        </authorList>
    </citation>
    <scope>NUCLEOTIDE SEQUENCE [LARGE SCALE GENOMIC DNA]</scope>
</reference>
<evidence type="ECO:0000256" key="9">
    <source>
        <dbReference type="ARBA" id="ARBA00023015"/>
    </source>
</evidence>
<keyword evidence="12" id="KW-0012">Acyltransferase</keyword>
<dbReference type="GO" id="GO:0035267">
    <property type="term" value="C:NuA4 histone acetyltransferase complex"/>
    <property type="evidence" value="ECO:0007669"/>
    <property type="project" value="TreeGrafter"/>
</dbReference>
<dbReference type="PANTHER" id="PTHR10615:SF219">
    <property type="entry name" value="HISTONE ACETYLTRANSFERASE KAT5"/>
    <property type="match status" value="1"/>
</dbReference>
<evidence type="ECO:0000256" key="5">
    <source>
        <dbReference type="ARBA" id="ARBA00022723"/>
    </source>
</evidence>
<dbReference type="AlphaFoldDB" id="A0A0D6M8K7"/>
<evidence type="ECO:0000313" key="14">
    <source>
        <dbReference type="EMBL" id="EPB80450.1"/>
    </source>
</evidence>
<dbReference type="Pfam" id="PF17772">
    <property type="entry name" value="zf-MYST"/>
    <property type="match status" value="1"/>
</dbReference>
<evidence type="ECO:0000256" key="10">
    <source>
        <dbReference type="ARBA" id="ARBA00023163"/>
    </source>
</evidence>
<evidence type="ECO:0000256" key="3">
    <source>
        <dbReference type="ARBA" id="ARBA00013184"/>
    </source>
</evidence>
<dbReference type="Pfam" id="PF01853">
    <property type="entry name" value="MOZ_SAS"/>
    <property type="match status" value="1"/>
</dbReference>
<evidence type="ECO:0000256" key="1">
    <source>
        <dbReference type="ARBA" id="ARBA00004123"/>
    </source>
</evidence>
<evidence type="ECO:0000313" key="15">
    <source>
        <dbReference type="Proteomes" id="UP000054495"/>
    </source>
</evidence>
<evidence type="ECO:0000256" key="4">
    <source>
        <dbReference type="ARBA" id="ARBA00022679"/>
    </source>
</evidence>
<evidence type="ECO:0000256" key="12">
    <source>
        <dbReference type="ARBA" id="ARBA00023315"/>
    </source>
</evidence>
<dbReference type="GO" id="GO:0006355">
    <property type="term" value="P:regulation of DNA-templated transcription"/>
    <property type="evidence" value="ECO:0007669"/>
    <property type="project" value="InterPro"/>
</dbReference>
<evidence type="ECO:0000256" key="8">
    <source>
        <dbReference type="ARBA" id="ARBA00022990"/>
    </source>
</evidence>
<keyword evidence="9" id="KW-0805">Transcription regulation</keyword>
<evidence type="ECO:0000256" key="11">
    <source>
        <dbReference type="ARBA" id="ARBA00023242"/>
    </source>
</evidence>
<dbReference type="InterPro" id="IPR016181">
    <property type="entry name" value="Acyl_CoA_acyltransferase"/>
</dbReference>
<dbReference type="GO" id="GO:0005634">
    <property type="term" value="C:nucleus"/>
    <property type="evidence" value="ECO:0007669"/>
    <property type="project" value="UniProtKB-SubCell"/>
</dbReference>
<comment type="similarity">
    <text evidence="2">Belongs to the MYST (SAS/MOZ) family.</text>
</comment>
<dbReference type="InterPro" id="IPR002717">
    <property type="entry name" value="HAT_MYST-type"/>
</dbReference>
<accession>A0A0D6M8K7</accession>
<evidence type="ECO:0000256" key="2">
    <source>
        <dbReference type="ARBA" id="ARBA00010107"/>
    </source>
</evidence>
<keyword evidence="5" id="KW-0479">Metal-binding</keyword>
<dbReference type="PROSITE" id="PS51726">
    <property type="entry name" value="MYST_HAT"/>
    <property type="match status" value="1"/>
</dbReference>
<evidence type="ECO:0000259" key="13">
    <source>
        <dbReference type="PROSITE" id="PS51726"/>
    </source>
</evidence>
<keyword evidence="11" id="KW-0539">Nucleus</keyword>
<gene>
    <name evidence="14" type="ORF">ANCCEY_00547</name>
</gene>
<dbReference type="Gene3D" id="3.40.630.30">
    <property type="match status" value="1"/>
</dbReference>
<keyword evidence="6" id="KW-0863">Zinc-finger</keyword>
<dbReference type="GO" id="GO:0000724">
    <property type="term" value="P:double-strand break repair via homologous recombination"/>
    <property type="evidence" value="ECO:0007669"/>
    <property type="project" value="TreeGrafter"/>
</dbReference>
<dbReference type="Gene3D" id="3.30.60.60">
    <property type="entry name" value="N-acetyl transferase-like"/>
    <property type="match status" value="1"/>
</dbReference>
<dbReference type="SUPFAM" id="SSF55729">
    <property type="entry name" value="Acyl-CoA N-acyltransferases (Nat)"/>
    <property type="match status" value="1"/>
</dbReference>
<keyword evidence="15" id="KW-1185">Reference proteome</keyword>
<dbReference type="InterPro" id="IPR050603">
    <property type="entry name" value="MYST_HAT"/>
</dbReference>
<dbReference type="PANTHER" id="PTHR10615">
    <property type="entry name" value="HISTONE ACETYLTRANSFERASE"/>
    <property type="match status" value="1"/>
</dbReference>
<proteinExistence type="inferred from homology"/>
<dbReference type="FunFam" id="3.30.60.60:FF:000001">
    <property type="entry name" value="Histone acetyltransferase"/>
    <property type="match status" value="1"/>
</dbReference>
<dbReference type="InterPro" id="IPR040706">
    <property type="entry name" value="Zf-MYST"/>
</dbReference>
<dbReference type="GO" id="GO:0046972">
    <property type="term" value="F:histone H4K16 acetyltransferase activity"/>
    <property type="evidence" value="ECO:0007669"/>
    <property type="project" value="TreeGrafter"/>
</dbReference>
<keyword evidence="10" id="KW-0804">Transcription</keyword>
<keyword evidence="7" id="KW-0862">Zinc</keyword>
<feature type="domain" description="MYST-type HAT" evidence="13">
    <location>
        <begin position="32"/>
        <end position="258"/>
    </location>
</feature>
<keyword evidence="4" id="KW-0808">Transferase</keyword>
<comment type="subcellular location">
    <subcellularLocation>
        <location evidence="1">Nucleus</location>
    </subcellularLocation>
</comment>
<evidence type="ECO:0000256" key="7">
    <source>
        <dbReference type="ARBA" id="ARBA00022833"/>
    </source>
</evidence>